<sequence length="72" mass="7922">MTVALHASAYTPARARLILANGYCRGHGYDVERSPGHDGHAEVATLPVRGQRHREERTGSDLDVFRVSHAEV</sequence>
<organism evidence="1 2">
    <name type="scientific">Nonomuraea indica</name>
    <dbReference type="NCBI Taxonomy" id="1581193"/>
    <lineage>
        <taxon>Bacteria</taxon>
        <taxon>Bacillati</taxon>
        <taxon>Actinomycetota</taxon>
        <taxon>Actinomycetes</taxon>
        <taxon>Streptosporangiales</taxon>
        <taxon>Streptosporangiaceae</taxon>
        <taxon>Nonomuraea</taxon>
    </lineage>
</organism>
<evidence type="ECO:0000313" key="2">
    <source>
        <dbReference type="Proteomes" id="UP001612928"/>
    </source>
</evidence>
<comment type="caution">
    <text evidence="1">The sequence shown here is derived from an EMBL/GenBank/DDBJ whole genome shotgun (WGS) entry which is preliminary data.</text>
</comment>
<dbReference type="Proteomes" id="UP001612928">
    <property type="component" value="Unassembled WGS sequence"/>
</dbReference>
<gene>
    <name evidence="1" type="ORF">ACIBP5_27020</name>
</gene>
<accession>A0ABW8AAW6</accession>
<name>A0ABW8AAW6_9ACTN</name>
<protein>
    <submittedName>
        <fullName evidence="1">Uncharacterized protein</fullName>
    </submittedName>
</protein>
<proteinExistence type="predicted"/>
<dbReference type="RefSeq" id="WP_397023801.1">
    <property type="nucleotide sequence ID" value="NZ_JBITMB010000006.1"/>
</dbReference>
<dbReference type="EMBL" id="JBITMB010000006">
    <property type="protein sequence ID" value="MFI7443637.1"/>
    <property type="molecule type" value="Genomic_DNA"/>
</dbReference>
<evidence type="ECO:0000313" key="1">
    <source>
        <dbReference type="EMBL" id="MFI7443637.1"/>
    </source>
</evidence>
<reference evidence="1 2" key="1">
    <citation type="submission" date="2024-10" db="EMBL/GenBank/DDBJ databases">
        <title>The Natural Products Discovery Center: Release of the First 8490 Sequenced Strains for Exploring Actinobacteria Biosynthetic Diversity.</title>
        <authorList>
            <person name="Kalkreuter E."/>
            <person name="Kautsar S.A."/>
            <person name="Yang D."/>
            <person name="Bader C.D."/>
            <person name="Teijaro C.N."/>
            <person name="Fluegel L."/>
            <person name="Davis C.M."/>
            <person name="Simpson J.R."/>
            <person name="Lauterbach L."/>
            <person name="Steele A.D."/>
            <person name="Gui C."/>
            <person name="Meng S."/>
            <person name="Li G."/>
            <person name="Viehrig K."/>
            <person name="Ye F."/>
            <person name="Su P."/>
            <person name="Kiefer A.F."/>
            <person name="Nichols A."/>
            <person name="Cepeda A.J."/>
            <person name="Yan W."/>
            <person name="Fan B."/>
            <person name="Jiang Y."/>
            <person name="Adhikari A."/>
            <person name="Zheng C.-J."/>
            <person name="Schuster L."/>
            <person name="Cowan T.M."/>
            <person name="Smanski M.J."/>
            <person name="Chevrette M.G."/>
            <person name="De Carvalho L.P.S."/>
            <person name="Shen B."/>
        </authorList>
    </citation>
    <scope>NUCLEOTIDE SEQUENCE [LARGE SCALE GENOMIC DNA]</scope>
    <source>
        <strain evidence="1 2">NPDC049503</strain>
    </source>
</reference>
<keyword evidence="2" id="KW-1185">Reference proteome</keyword>